<feature type="binding site" evidence="11">
    <location>
        <position position="169"/>
    </location>
    <ligand>
        <name>ATP</name>
        <dbReference type="ChEBI" id="CHEBI:30616"/>
    </ligand>
</feature>
<organism evidence="12 13">
    <name type="scientific">Anaerosphaera aminiphila DSM 21120</name>
    <dbReference type="NCBI Taxonomy" id="1120995"/>
    <lineage>
        <taxon>Bacteria</taxon>
        <taxon>Bacillati</taxon>
        <taxon>Bacillota</taxon>
        <taxon>Tissierellia</taxon>
        <taxon>Tissierellales</taxon>
        <taxon>Peptoniphilaceae</taxon>
        <taxon>Anaerosphaera</taxon>
    </lineage>
</organism>
<evidence type="ECO:0000256" key="5">
    <source>
        <dbReference type="ARBA" id="ARBA00022723"/>
    </source>
</evidence>
<dbReference type="Gene3D" id="3.40.1190.20">
    <property type="match status" value="1"/>
</dbReference>
<protein>
    <recommendedName>
        <fullName evidence="11">Hydroxyethylthiazole kinase</fullName>
        <ecNumber evidence="11">2.7.1.50</ecNumber>
    </recommendedName>
    <alternativeName>
        <fullName evidence="11">4-methyl-5-beta-hydroxyethylthiazole kinase</fullName>
        <shortName evidence="11">TH kinase</shortName>
        <shortName evidence="11">Thz kinase</shortName>
    </alternativeName>
</protein>
<dbReference type="CDD" id="cd01170">
    <property type="entry name" value="THZ_kinase"/>
    <property type="match status" value="1"/>
</dbReference>
<evidence type="ECO:0000256" key="11">
    <source>
        <dbReference type="HAMAP-Rule" id="MF_00228"/>
    </source>
</evidence>
<evidence type="ECO:0000256" key="9">
    <source>
        <dbReference type="ARBA" id="ARBA00022842"/>
    </source>
</evidence>
<feature type="binding site" evidence="11">
    <location>
        <position position="121"/>
    </location>
    <ligand>
        <name>ATP</name>
        <dbReference type="ChEBI" id="CHEBI:30616"/>
    </ligand>
</feature>
<keyword evidence="5 11" id="KW-0479">Metal-binding</keyword>
<feature type="binding site" evidence="11">
    <location>
        <position position="46"/>
    </location>
    <ligand>
        <name>substrate</name>
    </ligand>
</feature>
<feature type="binding site" evidence="11">
    <location>
        <position position="196"/>
    </location>
    <ligand>
        <name>substrate</name>
    </ligand>
</feature>
<dbReference type="OrthoDB" id="9778146at2"/>
<accession>A0A1M5RX13</accession>
<proteinExistence type="inferred from homology"/>
<evidence type="ECO:0000256" key="4">
    <source>
        <dbReference type="ARBA" id="ARBA00022679"/>
    </source>
</evidence>
<keyword evidence="6 11" id="KW-0547">Nucleotide-binding</keyword>
<evidence type="ECO:0000256" key="8">
    <source>
        <dbReference type="ARBA" id="ARBA00022840"/>
    </source>
</evidence>
<evidence type="ECO:0000256" key="2">
    <source>
        <dbReference type="ARBA" id="ARBA00001946"/>
    </source>
</evidence>
<evidence type="ECO:0000313" key="13">
    <source>
        <dbReference type="Proteomes" id="UP000184032"/>
    </source>
</evidence>
<keyword evidence="4 11" id="KW-0808">Transferase</keyword>
<dbReference type="GO" id="GO:0009229">
    <property type="term" value="P:thiamine diphosphate biosynthetic process"/>
    <property type="evidence" value="ECO:0007669"/>
    <property type="project" value="UniProtKB-UniRule"/>
</dbReference>
<dbReference type="NCBIfam" id="NF006830">
    <property type="entry name" value="PRK09355.1"/>
    <property type="match status" value="1"/>
</dbReference>
<dbReference type="GO" id="GO:0009228">
    <property type="term" value="P:thiamine biosynthetic process"/>
    <property type="evidence" value="ECO:0007669"/>
    <property type="project" value="UniProtKB-KW"/>
</dbReference>
<evidence type="ECO:0000256" key="10">
    <source>
        <dbReference type="ARBA" id="ARBA00022977"/>
    </source>
</evidence>
<dbReference type="UniPathway" id="UPA00060">
    <property type="reaction ID" value="UER00139"/>
</dbReference>
<dbReference type="PRINTS" id="PR01099">
    <property type="entry name" value="HYETHTZKNASE"/>
</dbReference>
<dbReference type="Proteomes" id="UP000184032">
    <property type="component" value="Unassembled WGS sequence"/>
</dbReference>
<keyword evidence="9 11" id="KW-0460">Magnesium</keyword>
<comment type="cofactor">
    <cofactor evidence="2 11">
        <name>Mg(2+)</name>
        <dbReference type="ChEBI" id="CHEBI:18420"/>
    </cofactor>
</comment>
<dbReference type="NCBIfam" id="TIGR00694">
    <property type="entry name" value="thiM"/>
    <property type="match status" value="1"/>
</dbReference>
<dbReference type="SUPFAM" id="SSF53613">
    <property type="entry name" value="Ribokinase-like"/>
    <property type="match status" value="1"/>
</dbReference>
<reference evidence="12 13" key="1">
    <citation type="submission" date="2016-11" db="EMBL/GenBank/DDBJ databases">
        <authorList>
            <person name="Jaros S."/>
            <person name="Januszkiewicz K."/>
            <person name="Wedrychowicz H."/>
        </authorList>
    </citation>
    <scope>NUCLEOTIDE SEQUENCE [LARGE SCALE GENOMIC DNA]</scope>
    <source>
        <strain evidence="12 13">DSM 21120</strain>
    </source>
</reference>
<dbReference type="EC" id="2.7.1.50" evidence="11"/>
<comment type="similarity">
    <text evidence="11">Belongs to the Thz kinase family.</text>
</comment>
<keyword evidence="10 11" id="KW-0784">Thiamine biosynthesis</keyword>
<comment type="catalytic activity">
    <reaction evidence="1 11">
        <text>5-(2-hydroxyethyl)-4-methylthiazole + ATP = 4-methyl-5-(2-phosphooxyethyl)-thiazole + ADP + H(+)</text>
        <dbReference type="Rhea" id="RHEA:24212"/>
        <dbReference type="ChEBI" id="CHEBI:15378"/>
        <dbReference type="ChEBI" id="CHEBI:17957"/>
        <dbReference type="ChEBI" id="CHEBI:30616"/>
        <dbReference type="ChEBI" id="CHEBI:58296"/>
        <dbReference type="ChEBI" id="CHEBI:456216"/>
        <dbReference type="EC" id="2.7.1.50"/>
    </reaction>
</comment>
<comment type="pathway">
    <text evidence="3 11">Cofactor biosynthesis; thiamine diphosphate biosynthesis; 4-methyl-5-(2-phosphoethyl)-thiazole from 5-(2-hydroxyethyl)-4-methylthiazole: step 1/1.</text>
</comment>
<dbReference type="HAMAP" id="MF_00228">
    <property type="entry name" value="Thz_kinase"/>
    <property type="match status" value="1"/>
</dbReference>
<dbReference type="GO" id="GO:0000287">
    <property type="term" value="F:magnesium ion binding"/>
    <property type="evidence" value="ECO:0007669"/>
    <property type="project" value="UniProtKB-UniRule"/>
</dbReference>
<comment type="function">
    <text evidence="11">Catalyzes the phosphorylation of the hydroxyl group of 4-methyl-5-beta-hydroxyethylthiazole (THZ).</text>
</comment>
<evidence type="ECO:0000256" key="3">
    <source>
        <dbReference type="ARBA" id="ARBA00004868"/>
    </source>
</evidence>
<dbReference type="Pfam" id="PF02110">
    <property type="entry name" value="HK"/>
    <property type="match status" value="1"/>
</dbReference>
<dbReference type="STRING" id="1120995.SAMN02745245_01028"/>
<sequence length="268" mass="28733">MNSLNEINKIMQKIKNVNPLVHCLTNYVTVNDVANSLLSIGTSPIMADSIDEVEEIVSISKALYINIGTLNSPVLKSMEVAQNLAVSKNIPVILDAVGAGASSLRNKSTISILERSVDIVHGNYSEIAYIASSVSNTKGVDASSLDESLDIISMAKKVAKKYNCICVATGEKDIITDSETTYVVKNGCREMGNITGTGCMLTGLIAASAAVEEDFLLASTYATALMAISGERAFENYRGLGSFHVNIFNELSTIDEYIFEGAIKIEKL</sequence>
<dbReference type="InterPro" id="IPR029056">
    <property type="entry name" value="Ribokinase-like"/>
</dbReference>
<dbReference type="GO" id="GO:0005524">
    <property type="term" value="F:ATP binding"/>
    <property type="evidence" value="ECO:0007669"/>
    <property type="project" value="UniProtKB-UniRule"/>
</dbReference>
<keyword evidence="7 11" id="KW-0418">Kinase</keyword>
<evidence type="ECO:0000256" key="6">
    <source>
        <dbReference type="ARBA" id="ARBA00022741"/>
    </source>
</evidence>
<dbReference type="InterPro" id="IPR000417">
    <property type="entry name" value="Hyethyz_kinase"/>
</dbReference>
<evidence type="ECO:0000256" key="7">
    <source>
        <dbReference type="ARBA" id="ARBA00022777"/>
    </source>
</evidence>
<evidence type="ECO:0000256" key="1">
    <source>
        <dbReference type="ARBA" id="ARBA00001771"/>
    </source>
</evidence>
<keyword evidence="8 11" id="KW-0067">ATP-binding</keyword>
<name>A0A1M5RX13_9FIRM</name>
<evidence type="ECO:0000313" key="12">
    <source>
        <dbReference type="EMBL" id="SHH30730.1"/>
    </source>
</evidence>
<keyword evidence="13" id="KW-1185">Reference proteome</keyword>
<dbReference type="EMBL" id="FQXI01000006">
    <property type="protein sequence ID" value="SHH30730.1"/>
    <property type="molecule type" value="Genomic_DNA"/>
</dbReference>
<gene>
    <name evidence="11" type="primary">thiM</name>
    <name evidence="12" type="ORF">SAMN02745245_01028</name>
</gene>
<dbReference type="RefSeq" id="WP_073184361.1">
    <property type="nucleotide sequence ID" value="NZ_FQXI01000006.1"/>
</dbReference>
<dbReference type="GO" id="GO:0004417">
    <property type="term" value="F:hydroxyethylthiazole kinase activity"/>
    <property type="evidence" value="ECO:0007669"/>
    <property type="project" value="UniProtKB-UniRule"/>
</dbReference>
<dbReference type="AlphaFoldDB" id="A0A1M5RX13"/>
<dbReference type="PIRSF" id="PIRSF000513">
    <property type="entry name" value="Thz_kinase"/>
    <property type="match status" value="1"/>
</dbReference>